<protein>
    <submittedName>
        <fullName evidence="3">AB hydrolase superfamily protein YdjP</fullName>
    </submittedName>
</protein>
<dbReference type="Gene3D" id="3.40.50.1820">
    <property type="entry name" value="alpha/beta hydrolase"/>
    <property type="match status" value="1"/>
</dbReference>
<keyword evidence="4" id="KW-1185">Reference proteome</keyword>
<name>A0A511AXR7_9PROT</name>
<reference evidence="3 4" key="1">
    <citation type="submission" date="2019-07" db="EMBL/GenBank/DDBJ databases">
        <title>Whole genome shotgun sequence of Gluconobacter wancherniae NBRC 103581.</title>
        <authorList>
            <person name="Hosoyama A."/>
            <person name="Uohara A."/>
            <person name="Ohji S."/>
            <person name="Ichikawa N."/>
        </authorList>
    </citation>
    <scope>NUCLEOTIDE SEQUENCE [LARGE SCALE GENOMIC DNA]</scope>
    <source>
        <strain evidence="3 4">NBRC 103581</strain>
    </source>
</reference>
<dbReference type="InterPro" id="IPR050266">
    <property type="entry name" value="AB_hydrolase_sf"/>
</dbReference>
<dbReference type="PANTHER" id="PTHR43798">
    <property type="entry name" value="MONOACYLGLYCEROL LIPASE"/>
    <property type="match status" value="1"/>
</dbReference>
<dbReference type="InterPro" id="IPR000073">
    <property type="entry name" value="AB_hydrolase_1"/>
</dbReference>
<evidence type="ECO:0000313" key="4">
    <source>
        <dbReference type="Proteomes" id="UP000321230"/>
    </source>
</evidence>
<dbReference type="InterPro" id="IPR029058">
    <property type="entry name" value="AB_hydrolase_fold"/>
</dbReference>
<evidence type="ECO:0000313" key="3">
    <source>
        <dbReference type="EMBL" id="GEK92412.1"/>
    </source>
</evidence>
<organism evidence="3 4">
    <name type="scientific">Gluconobacter wancherniae NBRC 103581</name>
    <dbReference type="NCBI Taxonomy" id="656744"/>
    <lineage>
        <taxon>Bacteria</taxon>
        <taxon>Pseudomonadati</taxon>
        <taxon>Pseudomonadota</taxon>
        <taxon>Alphaproteobacteria</taxon>
        <taxon>Acetobacterales</taxon>
        <taxon>Acetobacteraceae</taxon>
        <taxon>Gluconobacter</taxon>
    </lineage>
</organism>
<gene>
    <name evidence="3" type="primary">ydjP</name>
    <name evidence="3" type="ORF">GWA01_01820</name>
</gene>
<sequence length="269" mass="30649">MPHITASDGTHIHYEEQGQGRPLIMIHGWTFSGRFFHRNIGPISRHVRVITMDLRGHGKSAKPNHGYRISRLAADLRDLLQALDLSDVTLLGWSLGCPVIWSYLELFGQERVRDAIFVQQTPRQYFSPEWKLGHAVCYDQAGLTYLQQQLFLNATEFDKGNLAGCLNNPIPEDEQNFLLAEMAQSPAHARSELMADHTVHDWRDLLPTLQIKSLVLVAEKDTVLNPEGPAWIAEHMPNARAVRFQDSAHMLFIDETEKFNETVIDFVKD</sequence>
<dbReference type="OrthoDB" id="9804723at2"/>
<feature type="domain" description="AB hydrolase-1" evidence="2">
    <location>
        <begin position="22"/>
        <end position="255"/>
    </location>
</feature>
<dbReference type="Proteomes" id="UP000321230">
    <property type="component" value="Unassembled WGS sequence"/>
</dbReference>
<dbReference type="SUPFAM" id="SSF53474">
    <property type="entry name" value="alpha/beta-Hydrolases"/>
    <property type="match status" value="1"/>
</dbReference>
<comment type="caution">
    <text evidence="3">The sequence shown here is derived from an EMBL/GenBank/DDBJ whole genome shotgun (WGS) entry which is preliminary data.</text>
</comment>
<dbReference type="RefSeq" id="WP_146793117.1">
    <property type="nucleotide sequence ID" value="NZ_BARC01000005.1"/>
</dbReference>
<keyword evidence="1 3" id="KW-0378">Hydrolase</keyword>
<evidence type="ECO:0000256" key="1">
    <source>
        <dbReference type="ARBA" id="ARBA00022801"/>
    </source>
</evidence>
<dbReference type="PANTHER" id="PTHR43798:SF31">
    <property type="entry name" value="AB HYDROLASE SUPERFAMILY PROTEIN YCLE"/>
    <property type="match status" value="1"/>
</dbReference>
<dbReference type="AlphaFoldDB" id="A0A511AXR7"/>
<accession>A0A511AXR7</accession>
<dbReference type="GO" id="GO:0016787">
    <property type="term" value="F:hydrolase activity"/>
    <property type="evidence" value="ECO:0007669"/>
    <property type="project" value="UniProtKB-KW"/>
</dbReference>
<dbReference type="Pfam" id="PF00561">
    <property type="entry name" value="Abhydrolase_1"/>
    <property type="match status" value="1"/>
</dbReference>
<evidence type="ECO:0000259" key="2">
    <source>
        <dbReference type="Pfam" id="PF00561"/>
    </source>
</evidence>
<dbReference type="EMBL" id="BJUZ01000001">
    <property type="protein sequence ID" value="GEK92412.1"/>
    <property type="molecule type" value="Genomic_DNA"/>
</dbReference>
<dbReference type="GO" id="GO:0016020">
    <property type="term" value="C:membrane"/>
    <property type="evidence" value="ECO:0007669"/>
    <property type="project" value="TreeGrafter"/>
</dbReference>
<proteinExistence type="predicted"/>